<evidence type="ECO:0000256" key="1">
    <source>
        <dbReference type="SAM" id="SignalP"/>
    </source>
</evidence>
<keyword evidence="3" id="KW-1185">Reference proteome</keyword>
<dbReference type="AlphaFoldDB" id="A0A7K3WFE7"/>
<dbReference type="EMBL" id="JAAGWK010000020">
    <property type="protein sequence ID" value="NEL55096.1"/>
    <property type="molecule type" value="Genomic_DNA"/>
</dbReference>
<gene>
    <name evidence="2" type="ORF">G1H19_13940</name>
</gene>
<sequence length="215" mass="21731">MRRQFLAGIAAAVGVIAAASLVPGATPTAFADYDVSPAPLSPAESEQVVDDCRALGPLSMGDAIAPAVPVLAERRGSWSYVVLVSDTQVTTCLVRRGAAAADDLVLASGGGRTPDTSARPVTGVRLDGSTFTQAMPGEEPSPDAFGSAVGQAAPGVTAVDVVLPGDRVVHTTLTPDGWWGAWWPGGLDSEGNGQATALRYADSAGTVVEVPYGDG</sequence>
<reference evidence="2 3" key="1">
    <citation type="submission" date="2020-02" db="EMBL/GenBank/DDBJ databases">
        <title>The whole genome sequence of CPCC 205119.</title>
        <authorList>
            <person name="Jiang Z."/>
        </authorList>
    </citation>
    <scope>NUCLEOTIDE SEQUENCE [LARGE SCALE GENOMIC DNA]</scope>
    <source>
        <strain evidence="2 3">CPCC 205119</strain>
    </source>
</reference>
<protein>
    <submittedName>
        <fullName evidence="2">Uncharacterized protein</fullName>
    </submittedName>
</protein>
<feature type="signal peptide" evidence="1">
    <location>
        <begin position="1"/>
        <end position="31"/>
    </location>
</feature>
<keyword evidence="1" id="KW-0732">Signal</keyword>
<dbReference type="Proteomes" id="UP000470470">
    <property type="component" value="Unassembled WGS sequence"/>
</dbReference>
<dbReference type="RefSeq" id="WP_152729344.1">
    <property type="nucleotide sequence ID" value="NZ_JAABOZ010000003.1"/>
</dbReference>
<organism evidence="2 3">
    <name type="scientific">Goekera deserti</name>
    <dbReference type="NCBI Taxonomy" id="2497753"/>
    <lineage>
        <taxon>Bacteria</taxon>
        <taxon>Bacillati</taxon>
        <taxon>Actinomycetota</taxon>
        <taxon>Actinomycetes</taxon>
        <taxon>Geodermatophilales</taxon>
        <taxon>Geodermatophilaceae</taxon>
        <taxon>Goekera</taxon>
    </lineage>
</organism>
<evidence type="ECO:0000313" key="2">
    <source>
        <dbReference type="EMBL" id="NEL55096.1"/>
    </source>
</evidence>
<comment type="caution">
    <text evidence="2">The sequence shown here is derived from an EMBL/GenBank/DDBJ whole genome shotgun (WGS) entry which is preliminary data.</text>
</comment>
<proteinExistence type="predicted"/>
<name>A0A7K3WFE7_9ACTN</name>
<accession>A0A7K3WFE7</accession>
<feature type="chain" id="PRO_5029770500" evidence="1">
    <location>
        <begin position="32"/>
        <end position="215"/>
    </location>
</feature>
<evidence type="ECO:0000313" key="3">
    <source>
        <dbReference type="Proteomes" id="UP000470470"/>
    </source>
</evidence>